<reference evidence="3 4" key="1">
    <citation type="submission" date="2014-11" db="EMBL/GenBank/DDBJ databases">
        <title>Genome sequencing of Pantoea rodasii ND03.</title>
        <authorList>
            <person name="Muhamad Yunos N.Y."/>
            <person name="Chan K.-G."/>
        </authorList>
    </citation>
    <scope>NUCLEOTIDE SEQUENCE [LARGE SCALE GENOMIC DNA]</scope>
    <source>
        <strain evidence="3 4">ND03</strain>
    </source>
</reference>
<proteinExistence type="predicted"/>
<dbReference type="EMBL" id="JTJJ01000155">
    <property type="protein sequence ID" value="KHJ65180.1"/>
    <property type="molecule type" value="Genomic_DNA"/>
</dbReference>
<dbReference type="AlphaFoldDB" id="A0A0B1R283"/>
<dbReference type="InterPro" id="IPR025543">
    <property type="entry name" value="Dodecin-like"/>
</dbReference>
<feature type="domain" description="YdgH/BhsA/McbA-like" evidence="2">
    <location>
        <begin position="35"/>
        <end position="93"/>
    </location>
</feature>
<evidence type="ECO:0000313" key="3">
    <source>
        <dbReference type="EMBL" id="KHJ65180.1"/>
    </source>
</evidence>
<dbReference type="InterPro" id="IPR036275">
    <property type="entry name" value="YdgH-like_sf"/>
</dbReference>
<sequence length="101" mass="11024">MKELINDVISIFTPQNVKPVLVRADLTHRELSSIHPVGFTSVSWATSMEELTDAIVKKTLAAGAVGYHITDVESHEPGHDGQHVMAATATLYHINSKVAYD</sequence>
<evidence type="ECO:0000313" key="4">
    <source>
        <dbReference type="Proteomes" id="UP000030853"/>
    </source>
</evidence>
<protein>
    <recommendedName>
        <fullName evidence="2">YdgH/BhsA/McbA-like domain-containing protein</fullName>
    </recommendedName>
</protein>
<dbReference type="Pfam" id="PF07338">
    <property type="entry name" value="YdgH_BhsA-like"/>
    <property type="match status" value="1"/>
</dbReference>
<organism evidence="3 4">
    <name type="scientific">Pantoea rodasii</name>
    <dbReference type="NCBI Taxonomy" id="1076549"/>
    <lineage>
        <taxon>Bacteria</taxon>
        <taxon>Pseudomonadati</taxon>
        <taxon>Pseudomonadota</taxon>
        <taxon>Gammaproteobacteria</taxon>
        <taxon>Enterobacterales</taxon>
        <taxon>Erwiniaceae</taxon>
        <taxon>Pantoea</taxon>
    </lineage>
</organism>
<dbReference type="RefSeq" id="WP_039337129.1">
    <property type="nucleotide sequence ID" value="NZ_JTJJ01000155.1"/>
</dbReference>
<evidence type="ECO:0000259" key="2">
    <source>
        <dbReference type="Pfam" id="PF07338"/>
    </source>
</evidence>
<dbReference type="Proteomes" id="UP000030853">
    <property type="component" value="Unassembled WGS sequence"/>
</dbReference>
<comment type="caution">
    <text evidence="3">The sequence shown here is derived from an EMBL/GenBank/DDBJ whole genome shotgun (WGS) entry which is preliminary data.</text>
</comment>
<gene>
    <name evidence="3" type="ORF">QU24_25955</name>
</gene>
<dbReference type="InterPro" id="IPR010854">
    <property type="entry name" value="YdgH/BhsA/McbA-like_dom"/>
</dbReference>
<dbReference type="SUPFAM" id="SSF159871">
    <property type="entry name" value="YdgH-like"/>
    <property type="match status" value="1"/>
</dbReference>
<keyword evidence="1" id="KW-0732">Signal</keyword>
<dbReference type="Gene3D" id="3.30.1660.10">
    <property type="entry name" value="Flavin-binding protein dodecin"/>
    <property type="match status" value="1"/>
</dbReference>
<name>A0A0B1R283_9GAMM</name>
<accession>A0A0B1R283</accession>
<evidence type="ECO:0000256" key="1">
    <source>
        <dbReference type="ARBA" id="ARBA00022729"/>
    </source>
</evidence>